<proteinExistence type="inferred from homology"/>
<gene>
    <name evidence="5" type="ORF">Sradi_4672100</name>
</gene>
<reference evidence="5" key="2">
    <citation type="journal article" date="2024" name="Plant">
        <title>Genomic evolution and insights into agronomic trait innovations of Sesamum species.</title>
        <authorList>
            <person name="Miao H."/>
            <person name="Wang L."/>
            <person name="Qu L."/>
            <person name="Liu H."/>
            <person name="Sun Y."/>
            <person name="Le M."/>
            <person name="Wang Q."/>
            <person name="Wei S."/>
            <person name="Zheng Y."/>
            <person name="Lin W."/>
            <person name="Duan Y."/>
            <person name="Cao H."/>
            <person name="Xiong S."/>
            <person name="Wang X."/>
            <person name="Wei L."/>
            <person name="Li C."/>
            <person name="Ma Q."/>
            <person name="Ju M."/>
            <person name="Zhao R."/>
            <person name="Li G."/>
            <person name="Mu C."/>
            <person name="Tian Q."/>
            <person name="Mei H."/>
            <person name="Zhang T."/>
            <person name="Gao T."/>
            <person name="Zhang H."/>
        </authorList>
    </citation>
    <scope>NUCLEOTIDE SEQUENCE</scope>
    <source>
        <strain evidence="5">G02</strain>
    </source>
</reference>
<keyword evidence="4" id="KW-0052">Apoplast</keyword>
<protein>
    <recommendedName>
        <fullName evidence="4">Dirigent protein</fullName>
    </recommendedName>
</protein>
<comment type="caution">
    <text evidence="5">The sequence shown here is derived from an EMBL/GenBank/DDBJ whole genome shotgun (WGS) entry which is preliminary data.</text>
</comment>
<evidence type="ECO:0000256" key="2">
    <source>
        <dbReference type="ARBA" id="ARBA00011738"/>
    </source>
</evidence>
<dbReference type="InterPro" id="IPR044859">
    <property type="entry name" value="Allene_oxi_cyc_Dirigent"/>
</dbReference>
<accession>A0AAW2MVV6</accession>
<dbReference type="EMBL" id="JACGWJ010000021">
    <property type="protein sequence ID" value="KAL0334602.1"/>
    <property type="molecule type" value="Genomic_DNA"/>
</dbReference>
<dbReference type="AlphaFoldDB" id="A0AAW2MVV6"/>
<keyword evidence="3 4" id="KW-0964">Secreted</keyword>
<comment type="function">
    <text evidence="4">Dirigent proteins impart stereoselectivity on the phenoxy radical-coupling reaction, yielding optically active lignans from two molecules of coniferyl alcohol in the biosynthesis of lignans, flavonolignans, and alkaloids and thus plays a central role in plant secondary metabolism.</text>
</comment>
<feature type="signal peptide" evidence="4">
    <location>
        <begin position="1"/>
        <end position="33"/>
    </location>
</feature>
<reference evidence="5" key="1">
    <citation type="submission" date="2020-06" db="EMBL/GenBank/DDBJ databases">
        <authorList>
            <person name="Li T."/>
            <person name="Hu X."/>
            <person name="Zhang T."/>
            <person name="Song X."/>
            <person name="Zhang H."/>
            <person name="Dai N."/>
            <person name="Sheng W."/>
            <person name="Hou X."/>
            <person name="Wei L."/>
        </authorList>
    </citation>
    <scope>NUCLEOTIDE SEQUENCE</scope>
    <source>
        <strain evidence="5">G02</strain>
        <tissue evidence="5">Leaf</tissue>
    </source>
</reference>
<name>A0AAW2MVV6_SESRA</name>
<dbReference type="InterPro" id="IPR004265">
    <property type="entry name" value="Dirigent"/>
</dbReference>
<dbReference type="GO" id="GO:0009699">
    <property type="term" value="P:phenylpropanoid biosynthetic process"/>
    <property type="evidence" value="ECO:0007669"/>
    <property type="project" value="UniProtKB-ARBA"/>
</dbReference>
<feature type="chain" id="PRO_5043101201" description="Dirigent protein" evidence="4">
    <location>
        <begin position="34"/>
        <end position="200"/>
    </location>
</feature>
<dbReference type="PANTHER" id="PTHR21495">
    <property type="entry name" value="NUCLEOPORIN-RELATED"/>
    <property type="match status" value="1"/>
</dbReference>
<dbReference type="Gene3D" id="2.40.480.10">
    <property type="entry name" value="Allene oxide cyclase-like"/>
    <property type="match status" value="1"/>
</dbReference>
<keyword evidence="4" id="KW-0732">Signal</keyword>
<evidence type="ECO:0000313" key="5">
    <source>
        <dbReference type="EMBL" id="KAL0334602.1"/>
    </source>
</evidence>
<dbReference type="Pfam" id="PF03018">
    <property type="entry name" value="Dirigent"/>
    <property type="match status" value="1"/>
</dbReference>
<evidence type="ECO:0000256" key="4">
    <source>
        <dbReference type="RuleBase" id="RU363099"/>
    </source>
</evidence>
<dbReference type="GO" id="GO:0048046">
    <property type="term" value="C:apoplast"/>
    <property type="evidence" value="ECO:0007669"/>
    <property type="project" value="UniProtKB-SubCell"/>
</dbReference>
<comment type="subcellular location">
    <subcellularLocation>
        <location evidence="4">Secreted</location>
        <location evidence="4">Extracellular space</location>
        <location evidence="4">Apoplast</location>
    </subcellularLocation>
</comment>
<organism evidence="5">
    <name type="scientific">Sesamum radiatum</name>
    <name type="common">Black benniseed</name>
    <dbReference type="NCBI Taxonomy" id="300843"/>
    <lineage>
        <taxon>Eukaryota</taxon>
        <taxon>Viridiplantae</taxon>
        <taxon>Streptophyta</taxon>
        <taxon>Embryophyta</taxon>
        <taxon>Tracheophyta</taxon>
        <taxon>Spermatophyta</taxon>
        <taxon>Magnoliopsida</taxon>
        <taxon>eudicotyledons</taxon>
        <taxon>Gunneridae</taxon>
        <taxon>Pentapetalae</taxon>
        <taxon>asterids</taxon>
        <taxon>lamiids</taxon>
        <taxon>Lamiales</taxon>
        <taxon>Pedaliaceae</taxon>
        <taxon>Sesamum</taxon>
    </lineage>
</organism>
<evidence type="ECO:0000256" key="1">
    <source>
        <dbReference type="ARBA" id="ARBA00010746"/>
    </source>
</evidence>
<evidence type="ECO:0000256" key="3">
    <source>
        <dbReference type="ARBA" id="ARBA00022525"/>
    </source>
</evidence>
<sequence>MTKPYNYTYFINFMLSSSLLIISLLVTPIQSEAQKGPIAVENWFSKLPNAKEKLTKLHFYFHDIVSGKKPTAVPVARANSTFASPTYFGLVSVIDNPLTAAPAPKSQIVGRARGITAYTSFTDFSLLMTLNLVFTSGEYNGSTLSVVGYNPFTQEYREMPILGGSGLFRLARGVATAQTAKFNRRTGNAVVEYNVMVLHY</sequence>
<comment type="subunit">
    <text evidence="2 4">Homodimer.</text>
</comment>
<comment type="similarity">
    <text evidence="1 4">Belongs to the plant dirigent protein family.</text>
</comment>